<protein>
    <submittedName>
        <fullName evidence="2">Uncharacterized protein</fullName>
    </submittedName>
</protein>
<reference evidence="2" key="1">
    <citation type="submission" date="2020-04" db="EMBL/GenBank/DDBJ databases">
        <authorList>
            <person name="Alioto T."/>
            <person name="Alioto T."/>
            <person name="Gomez Garrido J."/>
        </authorList>
    </citation>
    <scope>NUCLEOTIDE SEQUENCE</scope>
    <source>
        <strain evidence="2">A484AB</strain>
    </source>
</reference>
<evidence type="ECO:0000313" key="2">
    <source>
        <dbReference type="EMBL" id="CAB4010807.1"/>
    </source>
</evidence>
<name>A0A7D9IKE2_PARCT</name>
<dbReference type="EMBL" id="CACRXK020006912">
    <property type="protein sequence ID" value="CAB4010807.1"/>
    <property type="molecule type" value="Genomic_DNA"/>
</dbReference>
<organism evidence="2 3">
    <name type="scientific">Paramuricea clavata</name>
    <name type="common">Red gorgonian</name>
    <name type="synonym">Violescent sea-whip</name>
    <dbReference type="NCBI Taxonomy" id="317549"/>
    <lineage>
        <taxon>Eukaryota</taxon>
        <taxon>Metazoa</taxon>
        <taxon>Cnidaria</taxon>
        <taxon>Anthozoa</taxon>
        <taxon>Octocorallia</taxon>
        <taxon>Malacalcyonacea</taxon>
        <taxon>Plexauridae</taxon>
        <taxon>Paramuricea</taxon>
    </lineage>
</organism>
<sequence>MDTNLHPDPTYKYPNPVPKCHPNPNLKTQAKTTFTLTLPADMGQPSNIPTTSQPIIPHPQITTIIPQPPITSTNTNNTTTMFNKLVELNHSKNDHQQQLTILNKHISQATPHMLASKSAWHPELHVPPQTSCTNTIQRNHPKLMGKSHHFPRT</sequence>
<gene>
    <name evidence="2" type="ORF">PACLA_8A076823</name>
</gene>
<proteinExistence type="predicted"/>
<feature type="compositionally biased region" description="Basic residues" evidence="1">
    <location>
        <begin position="139"/>
        <end position="153"/>
    </location>
</feature>
<feature type="region of interest" description="Disordered" evidence="1">
    <location>
        <begin position="127"/>
        <end position="153"/>
    </location>
</feature>
<dbReference type="Proteomes" id="UP001152795">
    <property type="component" value="Unassembled WGS sequence"/>
</dbReference>
<keyword evidence="3" id="KW-1185">Reference proteome</keyword>
<dbReference type="AlphaFoldDB" id="A0A7D9IKE2"/>
<accession>A0A7D9IKE2</accession>
<feature type="compositionally biased region" description="Polar residues" evidence="1">
    <location>
        <begin position="128"/>
        <end position="138"/>
    </location>
</feature>
<evidence type="ECO:0000313" key="3">
    <source>
        <dbReference type="Proteomes" id="UP001152795"/>
    </source>
</evidence>
<comment type="caution">
    <text evidence="2">The sequence shown here is derived from an EMBL/GenBank/DDBJ whole genome shotgun (WGS) entry which is preliminary data.</text>
</comment>
<evidence type="ECO:0000256" key="1">
    <source>
        <dbReference type="SAM" id="MobiDB-lite"/>
    </source>
</evidence>